<evidence type="ECO:0000256" key="1">
    <source>
        <dbReference type="SAM" id="MobiDB-lite"/>
    </source>
</evidence>
<feature type="compositionally biased region" description="Polar residues" evidence="1">
    <location>
        <begin position="153"/>
        <end position="166"/>
    </location>
</feature>
<proteinExistence type="predicted"/>
<reference evidence="2" key="1">
    <citation type="submission" date="2020-11" db="EMBL/GenBank/DDBJ databases">
        <authorList>
            <consortium name="DOE Joint Genome Institute"/>
            <person name="Ahrendt S."/>
            <person name="Riley R."/>
            <person name="Andreopoulos W."/>
            <person name="Labutti K."/>
            <person name="Pangilinan J."/>
            <person name="Ruiz-Duenas F.J."/>
            <person name="Barrasa J.M."/>
            <person name="Sanchez-Garcia M."/>
            <person name="Camarero S."/>
            <person name="Miyauchi S."/>
            <person name="Serrano A."/>
            <person name="Linde D."/>
            <person name="Babiker R."/>
            <person name="Drula E."/>
            <person name="Ayuso-Fernandez I."/>
            <person name="Pacheco R."/>
            <person name="Padilla G."/>
            <person name="Ferreira P."/>
            <person name="Barriuso J."/>
            <person name="Kellner H."/>
            <person name="Castanera R."/>
            <person name="Alfaro M."/>
            <person name="Ramirez L."/>
            <person name="Pisabarro A.G."/>
            <person name="Kuo A."/>
            <person name="Tritt A."/>
            <person name="Lipzen A."/>
            <person name="He G."/>
            <person name="Yan M."/>
            <person name="Ng V."/>
            <person name="Cullen D."/>
            <person name="Martin F."/>
            <person name="Rosso M.-N."/>
            <person name="Henrissat B."/>
            <person name="Hibbett D."/>
            <person name="Martinez A.T."/>
            <person name="Grigoriev I.V."/>
        </authorList>
    </citation>
    <scope>NUCLEOTIDE SEQUENCE</scope>
    <source>
        <strain evidence="2">AH 40177</strain>
    </source>
</reference>
<protein>
    <submittedName>
        <fullName evidence="2">Uncharacterized protein</fullName>
    </submittedName>
</protein>
<dbReference type="AlphaFoldDB" id="A0A9P5U535"/>
<organism evidence="2 3">
    <name type="scientific">Rhodocollybia butyracea</name>
    <dbReference type="NCBI Taxonomy" id="206335"/>
    <lineage>
        <taxon>Eukaryota</taxon>
        <taxon>Fungi</taxon>
        <taxon>Dikarya</taxon>
        <taxon>Basidiomycota</taxon>
        <taxon>Agaricomycotina</taxon>
        <taxon>Agaricomycetes</taxon>
        <taxon>Agaricomycetidae</taxon>
        <taxon>Agaricales</taxon>
        <taxon>Marasmiineae</taxon>
        <taxon>Omphalotaceae</taxon>
        <taxon>Rhodocollybia</taxon>
    </lineage>
</organism>
<feature type="region of interest" description="Disordered" evidence="1">
    <location>
        <begin position="139"/>
        <end position="168"/>
    </location>
</feature>
<sequence>MTTNTPNPTLLVSPSCNFSISSIPSIPPKILKAAPNSTRTPSTSPALYPSLSVLFPTNFDFVKGRKLPGITPRKTNNPPLSALAPNLSVTPPGGSPVAAGTSCSAVGRVRQVVRLNTPGVPHGGFELWVEGRRDISRSLSPPGPWVEDKKTKCNQSADTNEPSTRSGGLFGPGSLLGILRQAWDSNYAVALEAFPEPDDAHGSMLTSERKPGLGIREPTWFEHFFGGHEKEWASPRERSEGSMCWDEASFVPVVNLATSRQLAVAIFQDQSGTTRPAEVAMLSPVVSKVFEWLPLSGSDGIRRGGGACRL</sequence>
<evidence type="ECO:0000313" key="3">
    <source>
        <dbReference type="Proteomes" id="UP000772434"/>
    </source>
</evidence>
<accession>A0A9P5U535</accession>
<gene>
    <name evidence="2" type="ORF">BDP27DRAFT_1366417</name>
</gene>
<dbReference type="EMBL" id="JADNRY010000104">
    <property type="protein sequence ID" value="KAF9065388.1"/>
    <property type="molecule type" value="Genomic_DNA"/>
</dbReference>
<dbReference type="Proteomes" id="UP000772434">
    <property type="component" value="Unassembled WGS sequence"/>
</dbReference>
<evidence type="ECO:0000313" key="2">
    <source>
        <dbReference type="EMBL" id="KAF9065388.1"/>
    </source>
</evidence>
<name>A0A9P5U535_9AGAR</name>
<comment type="caution">
    <text evidence="2">The sequence shown here is derived from an EMBL/GenBank/DDBJ whole genome shotgun (WGS) entry which is preliminary data.</text>
</comment>
<keyword evidence="3" id="KW-1185">Reference proteome</keyword>